<reference evidence="1 2" key="1">
    <citation type="submission" date="2014-08" db="EMBL/GenBank/DDBJ databases">
        <title>Porphyromonas gingivicanis strain:COT-022_OH1391 Genome sequencing.</title>
        <authorList>
            <person name="Wallis C."/>
            <person name="Deusch O."/>
            <person name="O'Flynn C."/>
            <person name="Davis I."/>
            <person name="Jospin G."/>
            <person name="Darling A.E."/>
            <person name="Coil D.A."/>
            <person name="Alexiev A."/>
            <person name="Horsfall A."/>
            <person name="Kirkwood N."/>
            <person name="Harris S."/>
            <person name="Eisen J.A."/>
        </authorList>
    </citation>
    <scope>NUCLEOTIDE SEQUENCE [LARGE SCALE GENOMIC DNA]</scope>
    <source>
        <strain evidence="2">COT-022 OH1391</strain>
    </source>
</reference>
<dbReference type="AlphaFoldDB" id="A0A0A2G9U3"/>
<comment type="caution">
    <text evidence="1">The sequence shown here is derived from an EMBL/GenBank/DDBJ whole genome shotgun (WGS) entry which is preliminary data.</text>
</comment>
<evidence type="ECO:0000313" key="2">
    <source>
        <dbReference type="Proteomes" id="UP000030134"/>
    </source>
</evidence>
<sequence length="70" mass="7927">MEESAPPSIKEHRITSLREEAKEIENGGTEGNFFGGYRLHKKTLTLCAKSIVPFHSKHRPLRSKPLILIT</sequence>
<proteinExistence type="predicted"/>
<evidence type="ECO:0000313" key="1">
    <source>
        <dbReference type="EMBL" id="KGN99165.1"/>
    </source>
</evidence>
<protein>
    <submittedName>
        <fullName evidence="1">Uncharacterized protein</fullName>
    </submittedName>
</protein>
<keyword evidence="2" id="KW-1185">Reference proteome</keyword>
<dbReference type="Proteomes" id="UP000030134">
    <property type="component" value="Unassembled WGS sequence"/>
</dbReference>
<name>A0A0A2G9U3_9PORP</name>
<dbReference type="EMBL" id="JQZW01000002">
    <property type="protein sequence ID" value="KGN99165.1"/>
    <property type="molecule type" value="Genomic_DNA"/>
</dbReference>
<organism evidence="1 2">
    <name type="scientific">Porphyromonas gingivicanis</name>
    <dbReference type="NCBI Taxonomy" id="266762"/>
    <lineage>
        <taxon>Bacteria</taxon>
        <taxon>Pseudomonadati</taxon>
        <taxon>Bacteroidota</taxon>
        <taxon>Bacteroidia</taxon>
        <taxon>Bacteroidales</taxon>
        <taxon>Porphyromonadaceae</taxon>
        <taxon>Porphyromonas</taxon>
    </lineage>
</organism>
<gene>
    <name evidence="1" type="ORF">HQ36_01545</name>
</gene>
<accession>A0A0A2G9U3</accession>